<evidence type="ECO:0000313" key="10">
    <source>
        <dbReference type="EMBL" id="MBI4727449.1"/>
    </source>
</evidence>
<evidence type="ECO:0000256" key="5">
    <source>
        <dbReference type="ARBA" id="ARBA00022679"/>
    </source>
</evidence>
<accession>A0A933IDN7</accession>
<evidence type="ECO:0000313" key="11">
    <source>
        <dbReference type="Proteomes" id="UP000736328"/>
    </source>
</evidence>
<dbReference type="InterPro" id="IPR001296">
    <property type="entry name" value="Glyco_trans_1"/>
</dbReference>
<dbReference type="EC" id="2.4.1.21" evidence="7"/>
<dbReference type="EMBL" id="JACQXR010000127">
    <property type="protein sequence ID" value="MBI4727449.1"/>
    <property type="molecule type" value="Genomic_DNA"/>
</dbReference>
<sequence>MSRRQFHIITVSSEVHPFAKTGGLADVAGDLPQALARLGHQCTVIMPGYQKIDLKLYAIKNSGLTVDCSIDGAGHRINILKSDYLPGITVLFLDHPVFSKRPELYGTSLGDYPDNAFRFALFCRAVIELIENWEQPPDLIHCHDWQTGLIPALIKCSSDRKPFWEKVKTVFTIHNLAYQGIFPKEQYLLTGLPEKCFNIDGLEFYGQMNYLKGGIFFADRLTTVSPTYAREILTPEQGFQLDGALRSKEDILSGIINGIDYREWDPASDKYLTLNFDPGRIVNKNALKRILYKKLGLVPTGGRPLLAMVTRLAGQKGCDLALEAFDELVKLGCDLAVLGTGEQRYHDAFEQKKRLYPQNFGLNLSFDPGLSHLMYAGSDMFLMPSLYEPCGLGQMIALKYGSIPVVRNTGGLADTIVDYQPSSADSNGFLFDGFNAPELTSAVKRALQVYSTKENWARLAKQAMACDFSWDRSALKYQELYYSLLAEK</sequence>
<name>A0A933IDN7_UNCT6</name>
<dbReference type="NCBIfam" id="TIGR02095">
    <property type="entry name" value="glgA"/>
    <property type="match status" value="1"/>
</dbReference>
<dbReference type="AlphaFoldDB" id="A0A933IDN7"/>
<comment type="catalytic activity">
    <reaction evidence="1 7">
        <text>[(1-&gt;4)-alpha-D-glucosyl](n) + ADP-alpha-D-glucose = [(1-&gt;4)-alpha-D-glucosyl](n+1) + ADP + H(+)</text>
        <dbReference type="Rhea" id="RHEA:18189"/>
        <dbReference type="Rhea" id="RHEA-COMP:9584"/>
        <dbReference type="Rhea" id="RHEA-COMP:9587"/>
        <dbReference type="ChEBI" id="CHEBI:15378"/>
        <dbReference type="ChEBI" id="CHEBI:15444"/>
        <dbReference type="ChEBI" id="CHEBI:57498"/>
        <dbReference type="ChEBI" id="CHEBI:456216"/>
        <dbReference type="EC" id="2.4.1.21"/>
    </reaction>
</comment>
<reference evidence="10" key="1">
    <citation type="submission" date="2020-07" db="EMBL/GenBank/DDBJ databases">
        <title>Huge and variable diversity of episymbiotic CPR bacteria and DPANN archaea in groundwater ecosystems.</title>
        <authorList>
            <person name="He C.Y."/>
            <person name="Keren R."/>
            <person name="Whittaker M."/>
            <person name="Farag I.F."/>
            <person name="Doudna J."/>
            <person name="Cate J.H.D."/>
            <person name="Banfield J.F."/>
        </authorList>
    </citation>
    <scope>NUCLEOTIDE SEQUENCE</scope>
    <source>
        <strain evidence="10">NC_groundwater_1520_Pr4_B-0.1um_53_5</strain>
    </source>
</reference>
<feature type="binding site" evidence="7">
    <location>
        <position position="20"/>
    </location>
    <ligand>
        <name>ADP-alpha-D-glucose</name>
        <dbReference type="ChEBI" id="CHEBI:57498"/>
    </ligand>
</feature>
<evidence type="ECO:0000256" key="2">
    <source>
        <dbReference type="ARBA" id="ARBA00002764"/>
    </source>
</evidence>
<evidence type="ECO:0000256" key="3">
    <source>
        <dbReference type="ARBA" id="ARBA00010281"/>
    </source>
</evidence>
<protein>
    <recommendedName>
        <fullName evidence="7">Glycogen synthase</fullName>
        <ecNumber evidence="7">2.4.1.21</ecNumber>
    </recommendedName>
    <alternativeName>
        <fullName evidence="7">Starch [bacterial glycogen] synthase</fullName>
    </alternativeName>
</protein>
<keyword evidence="4 7" id="KW-0328">Glycosyltransferase</keyword>
<dbReference type="GO" id="GO:0009011">
    <property type="term" value="F:alpha-1,4-glucan glucosyltransferase (ADP-glucose donor) activity"/>
    <property type="evidence" value="ECO:0007669"/>
    <property type="project" value="UniProtKB-UniRule"/>
</dbReference>
<dbReference type="Proteomes" id="UP000736328">
    <property type="component" value="Unassembled WGS sequence"/>
</dbReference>
<evidence type="ECO:0000259" key="9">
    <source>
        <dbReference type="Pfam" id="PF08323"/>
    </source>
</evidence>
<dbReference type="NCBIfam" id="NF001899">
    <property type="entry name" value="PRK00654.1-2"/>
    <property type="match status" value="1"/>
</dbReference>
<dbReference type="InterPro" id="IPR011835">
    <property type="entry name" value="GS/SS"/>
</dbReference>
<dbReference type="CDD" id="cd03791">
    <property type="entry name" value="GT5_Glycogen_synthase_DULL1-like"/>
    <property type="match status" value="1"/>
</dbReference>
<comment type="pathway">
    <text evidence="7">Glycan biosynthesis; glycogen biosynthesis.</text>
</comment>
<keyword evidence="5 7" id="KW-0808">Transferase</keyword>
<evidence type="ECO:0000256" key="1">
    <source>
        <dbReference type="ARBA" id="ARBA00001478"/>
    </source>
</evidence>
<dbReference type="Pfam" id="PF00534">
    <property type="entry name" value="Glycos_transf_1"/>
    <property type="match status" value="1"/>
</dbReference>
<dbReference type="PANTHER" id="PTHR45825">
    <property type="entry name" value="GRANULE-BOUND STARCH SYNTHASE 1, CHLOROPLASTIC/AMYLOPLASTIC"/>
    <property type="match status" value="1"/>
</dbReference>
<comment type="similarity">
    <text evidence="3 7">Belongs to the glycosyltransferase 1 family. Bacterial/plant glycogen synthase subfamily.</text>
</comment>
<evidence type="ECO:0000256" key="4">
    <source>
        <dbReference type="ARBA" id="ARBA00022676"/>
    </source>
</evidence>
<proteinExistence type="inferred from homology"/>
<dbReference type="GO" id="GO:0005978">
    <property type="term" value="P:glycogen biosynthetic process"/>
    <property type="evidence" value="ECO:0007669"/>
    <property type="project" value="UniProtKB-UniRule"/>
</dbReference>
<evidence type="ECO:0000259" key="8">
    <source>
        <dbReference type="Pfam" id="PF00534"/>
    </source>
</evidence>
<dbReference type="PANTHER" id="PTHR45825:SF11">
    <property type="entry name" value="ALPHA AMYLASE DOMAIN-CONTAINING PROTEIN"/>
    <property type="match status" value="1"/>
</dbReference>
<evidence type="ECO:0000256" key="7">
    <source>
        <dbReference type="HAMAP-Rule" id="MF_00484"/>
    </source>
</evidence>
<feature type="domain" description="Glycosyl transferase family 1" evidence="8">
    <location>
        <begin position="301"/>
        <end position="462"/>
    </location>
</feature>
<evidence type="ECO:0000256" key="6">
    <source>
        <dbReference type="ARBA" id="ARBA00023056"/>
    </source>
</evidence>
<comment type="caution">
    <text evidence="10">The sequence shown here is derived from an EMBL/GenBank/DDBJ whole genome shotgun (WGS) entry which is preliminary data.</text>
</comment>
<organism evidence="10 11">
    <name type="scientific">candidate division TA06 bacterium</name>
    <dbReference type="NCBI Taxonomy" id="2250710"/>
    <lineage>
        <taxon>Bacteria</taxon>
        <taxon>Bacteria division TA06</taxon>
    </lineage>
</organism>
<dbReference type="Gene3D" id="3.40.50.2000">
    <property type="entry name" value="Glycogen Phosphorylase B"/>
    <property type="match status" value="2"/>
</dbReference>
<dbReference type="SUPFAM" id="SSF53756">
    <property type="entry name" value="UDP-Glycosyltransferase/glycogen phosphorylase"/>
    <property type="match status" value="1"/>
</dbReference>
<dbReference type="Pfam" id="PF08323">
    <property type="entry name" value="Glyco_transf_5"/>
    <property type="match status" value="1"/>
</dbReference>
<gene>
    <name evidence="7 10" type="primary">glgA</name>
    <name evidence="10" type="ORF">HY768_09590</name>
</gene>
<dbReference type="GO" id="GO:0004373">
    <property type="term" value="F:alpha-1,4-glucan glucosyltransferase (UDP-glucose donor) activity"/>
    <property type="evidence" value="ECO:0007669"/>
    <property type="project" value="InterPro"/>
</dbReference>
<keyword evidence="6 7" id="KW-0320">Glycogen biosynthesis</keyword>
<dbReference type="HAMAP" id="MF_00484">
    <property type="entry name" value="Glycogen_synth"/>
    <property type="match status" value="1"/>
</dbReference>
<dbReference type="InterPro" id="IPR013534">
    <property type="entry name" value="Starch_synth_cat_dom"/>
</dbReference>
<feature type="domain" description="Starch synthase catalytic" evidence="9">
    <location>
        <begin position="7"/>
        <end position="246"/>
    </location>
</feature>
<comment type="function">
    <text evidence="2 7">Synthesizes alpha-1,4-glucan chains using ADP-glucose.</text>
</comment>